<protein>
    <submittedName>
        <fullName evidence="2">Uncharacterized protein</fullName>
    </submittedName>
</protein>
<keyword evidence="1" id="KW-1185">Reference proteome</keyword>
<organism evidence="1 2">
    <name type="scientific">Romanomermis culicivorax</name>
    <name type="common">Nematode worm</name>
    <dbReference type="NCBI Taxonomy" id="13658"/>
    <lineage>
        <taxon>Eukaryota</taxon>
        <taxon>Metazoa</taxon>
        <taxon>Ecdysozoa</taxon>
        <taxon>Nematoda</taxon>
        <taxon>Enoplea</taxon>
        <taxon>Dorylaimia</taxon>
        <taxon>Mermithida</taxon>
        <taxon>Mermithoidea</taxon>
        <taxon>Mermithidae</taxon>
        <taxon>Romanomermis</taxon>
    </lineage>
</organism>
<reference evidence="2" key="1">
    <citation type="submission" date="2022-11" db="UniProtKB">
        <authorList>
            <consortium name="WormBaseParasite"/>
        </authorList>
    </citation>
    <scope>IDENTIFICATION</scope>
</reference>
<evidence type="ECO:0000313" key="2">
    <source>
        <dbReference type="WBParaSite" id="nRc.2.0.1.t41544-RA"/>
    </source>
</evidence>
<sequence length="160" mass="18683">MQKSALKKLYSFERGQHRSPFLAHPVFKCWPNDNVTSWEALERYKLAYKESSLAIADPREAELLLAGLKGYLVDFPTKFLQSADLAPPVIPDSMQFPFTWESPSPTDVINKSKMWDVQKSARLRYSSIISCLHFLQYYLDLESRQVLPNQHFFEFFTIQQ</sequence>
<dbReference type="AlphaFoldDB" id="A0A915KRM8"/>
<accession>A0A915KRM8</accession>
<proteinExistence type="predicted"/>
<dbReference type="Proteomes" id="UP000887565">
    <property type="component" value="Unplaced"/>
</dbReference>
<name>A0A915KRM8_ROMCU</name>
<evidence type="ECO:0000313" key="1">
    <source>
        <dbReference type="Proteomes" id="UP000887565"/>
    </source>
</evidence>
<dbReference type="WBParaSite" id="nRc.2.0.1.t41544-RA">
    <property type="protein sequence ID" value="nRc.2.0.1.t41544-RA"/>
    <property type="gene ID" value="nRc.2.0.1.g41544"/>
</dbReference>